<dbReference type="AlphaFoldDB" id="A0A0E9XAS2"/>
<reference evidence="1" key="2">
    <citation type="journal article" date="2015" name="Fish Shellfish Immunol.">
        <title>Early steps in the European eel (Anguilla anguilla)-Vibrio vulnificus interaction in the gills: Role of the RtxA13 toxin.</title>
        <authorList>
            <person name="Callol A."/>
            <person name="Pajuelo D."/>
            <person name="Ebbesson L."/>
            <person name="Teles M."/>
            <person name="MacKenzie S."/>
            <person name="Amaro C."/>
        </authorList>
    </citation>
    <scope>NUCLEOTIDE SEQUENCE</scope>
</reference>
<evidence type="ECO:0000313" key="1">
    <source>
        <dbReference type="EMBL" id="JAH99842.1"/>
    </source>
</evidence>
<dbReference type="EMBL" id="GBXM01008735">
    <property type="protein sequence ID" value="JAH99842.1"/>
    <property type="molecule type" value="Transcribed_RNA"/>
</dbReference>
<proteinExistence type="predicted"/>
<organism evidence="1">
    <name type="scientific">Anguilla anguilla</name>
    <name type="common">European freshwater eel</name>
    <name type="synonym">Muraena anguilla</name>
    <dbReference type="NCBI Taxonomy" id="7936"/>
    <lineage>
        <taxon>Eukaryota</taxon>
        <taxon>Metazoa</taxon>
        <taxon>Chordata</taxon>
        <taxon>Craniata</taxon>
        <taxon>Vertebrata</taxon>
        <taxon>Euteleostomi</taxon>
        <taxon>Actinopterygii</taxon>
        <taxon>Neopterygii</taxon>
        <taxon>Teleostei</taxon>
        <taxon>Anguilliformes</taxon>
        <taxon>Anguillidae</taxon>
        <taxon>Anguilla</taxon>
    </lineage>
</organism>
<name>A0A0E9XAS2_ANGAN</name>
<sequence>MLLRSLLHRCWGSLITWFGPSCEPPCSTPGSPSNMLTRSSRAPVCERASFFNSISGLLCF</sequence>
<accession>A0A0E9XAS2</accession>
<reference evidence="1" key="1">
    <citation type="submission" date="2014-11" db="EMBL/GenBank/DDBJ databases">
        <authorList>
            <person name="Amaro Gonzalez C."/>
        </authorList>
    </citation>
    <scope>NUCLEOTIDE SEQUENCE</scope>
</reference>
<protein>
    <submittedName>
        <fullName evidence="1">Uncharacterized protein</fullName>
    </submittedName>
</protein>